<evidence type="ECO:0000256" key="3">
    <source>
        <dbReference type="ARBA" id="ARBA00023163"/>
    </source>
</evidence>
<evidence type="ECO:0000313" key="5">
    <source>
        <dbReference type="EMBL" id="MBO0343774.1"/>
    </source>
</evidence>
<dbReference type="PROSITE" id="PS01124">
    <property type="entry name" value="HTH_ARAC_FAMILY_2"/>
    <property type="match status" value="1"/>
</dbReference>
<dbReference type="SMART" id="SM00342">
    <property type="entry name" value="HTH_ARAC"/>
    <property type="match status" value="1"/>
</dbReference>
<dbReference type="SUPFAM" id="SSF46689">
    <property type="entry name" value="Homeodomain-like"/>
    <property type="match status" value="1"/>
</dbReference>
<dbReference type="InterPro" id="IPR018060">
    <property type="entry name" value="HTH_AraC"/>
</dbReference>
<dbReference type="InterPro" id="IPR032687">
    <property type="entry name" value="AraC-type_N"/>
</dbReference>
<feature type="domain" description="HTH araC/xylS-type" evidence="4">
    <location>
        <begin position="256"/>
        <end position="354"/>
    </location>
</feature>
<dbReference type="Pfam" id="PF12625">
    <property type="entry name" value="Arabinose_bd"/>
    <property type="match status" value="1"/>
</dbReference>
<organism evidence="5 6">
    <name type="scientific">Roseibium limicola</name>
    <dbReference type="NCBI Taxonomy" id="2816037"/>
    <lineage>
        <taxon>Bacteria</taxon>
        <taxon>Pseudomonadati</taxon>
        <taxon>Pseudomonadota</taxon>
        <taxon>Alphaproteobacteria</taxon>
        <taxon>Hyphomicrobiales</taxon>
        <taxon>Stappiaceae</taxon>
        <taxon>Roseibium</taxon>
    </lineage>
</organism>
<keyword evidence="3" id="KW-0804">Transcription</keyword>
<keyword evidence="6" id="KW-1185">Reference proteome</keyword>
<dbReference type="Gene3D" id="1.10.10.60">
    <property type="entry name" value="Homeodomain-like"/>
    <property type="match status" value="1"/>
</dbReference>
<dbReference type="EMBL" id="JAFLNF010000001">
    <property type="protein sequence ID" value="MBO0343774.1"/>
    <property type="molecule type" value="Genomic_DNA"/>
</dbReference>
<sequence length="360" mass="40199">MLQGLQELSRIESTAGCGGGSAGARIHGGVLLALDAYVRPLGFDLNDLVNELGLSFGAPSQWQQQFISLIDFSQLLDFISRRLHDPYVGLHWCTRSPVFRGRLIGLAARYAQTPLDSLQLIAHFMSAALDLKQCEVQVEGREVSFVWSFSPLVVRPEHLSDCVATEIANCFRSEGARSGFGPLRVEVCRARPEPRGYYANVLGAPVQFGTRGNRVVFDLEVVSRPRAGADALLFDALTELVVRRLADMQQHKDFVTQVCDVILAQIENVDLNLEWVAREIGMSPRVLQRRLAENGATFQGLYDRMRRELASELLRNTEVPISEISYRVGFSAVGNFTRAAKRWFGQSPKRWRQAQAPVTH</sequence>
<evidence type="ECO:0000256" key="1">
    <source>
        <dbReference type="ARBA" id="ARBA00023015"/>
    </source>
</evidence>
<dbReference type="RefSeq" id="WP_206937438.1">
    <property type="nucleotide sequence ID" value="NZ_JAFLNF010000001.1"/>
</dbReference>
<protein>
    <submittedName>
        <fullName evidence="5">Helix-turn-helix domain-containing protein</fullName>
    </submittedName>
</protein>
<accession>A0A939EMK6</accession>
<gene>
    <name evidence="5" type="ORF">J0X15_00955</name>
</gene>
<comment type="caution">
    <text evidence="5">The sequence shown here is derived from an EMBL/GenBank/DDBJ whole genome shotgun (WGS) entry which is preliminary data.</text>
</comment>
<proteinExistence type="predicted"/>
<dbReference type="GO" id="GO:0000976">
    <property type="term" value="F:transcription cis-regulatory region binding"/>
    <property type="evidence" value="ECO:0007669"/>
    <property type="project" value="TreeGrafter"/>
</dbReference>
<dbReference type="Proteomes" id="UP000664779">
    <property type="component" value="Unassembled WGS sequence"/>
</dbReference>
<dbReference type="Pfam" id="PF12833">
    <property type="entry name" value="HTH_18"/>
    <property type="match status" value="1"/>
</dbReference>
<dbReference type="GO" id="GO:0003700">
    <property type="term" value="F:DNA-binding transcription factor activity"/>
    <property type="evidence" value="ECO:0007669"/>
    <property type="project" value="InterPro"/>
</dbReference>
<evidence type="ECO:0000313" key="6">
    <source>
        <dbReference type="Proteomes" id="UP000664779"/>
    </source>
</evidence>
<evidence type="ECO:0000256" key="2">
    <source>
        <dbReference type="ARBA" id="ARBA00023125"/>
    </source>
</evidence>
<dbReference type="PANTHER" id="PTHR47894:SF4">
    <property type="entry name" value="HTH-TYPE TRANSCRIPTIONAL REGULATOR GADX"/>
    <property type="match status" value="1"/>
</dbReference>
<keyword evidence="1" id="KW-0805">Transcription regulation</keyword>
<dbReference type="GO" id="GO:0005829">
    <property type="term" value="C:cytosol"/>
    <property type="evidence" value="ECO:0007669"/>
    <property type="project" value="TreeGrafter"/>
</dbReference>
<name>A0A939EMK6_9HYPH</name>
<dbReference type="InterPro" id="IPR009057">
    <property type="entry name" value="Homeodomain-like_sf"/>
</dbReference>
<dbReference type="AlphaFoldDB" id="A0A939EMK6"/>
<evidence type="ECO:0000259" key="4">
    <source>
        <dbReference type="PROSITE" id="PS01124"/>
    </source>
</evidence>
<dbReference type="PRINTS" id="PR00032">
    <property type="entry name" value="HTHARAC"/>
</dbReference>
<reference evidence="5" key="1">
    <citation type="submission" date="2021-03" db="EMBL/GenBank/DDBJ databases">
        <title>Roseibium sp. CAU 1637 isolated from Incheon.</title>
        <authorList>
            <person name="Kim W."/>
        </authorList>
    </citation>
    <scope>NUCLEOTIDE SEQUENCE</scope>
    <source>
        <strain evidence="5">CAU 1637</strain>
    </source>
</reference>
<dbReference type="PANTHER" id="PTHR47894">
    <property type="entry name" value="HTH-TYPE TRANSCRIPTIONAL REGULATOR GADX"/>
    <property type="match status" value="1"/>
</dbReference>
<dbReference type="InterPro" id="IPR020449">
    <property type="entry name" value="Tscrpt_reg_AraC-type_HTH"/>
</dbReference>
<keyword evidence="2" id="KW-0238">DNA-binding</keyword>